<dbReference type="PANTHER" id="PTHR43056:SF5">
    <property type="entry name" value="PEPTIDASE S9 PROLYL OLIGOPEPTIDASE CATALYTIC DOMAIN-CONTAINING PROTEIN"/>
    <property type="match status" value="1"/>
</dbReference>
<accession>A0ABN6XNZ1</accession>
<dbReference type="InterPro" id="IPR011042">
    <property type="entry name" value="6-blade_b-propeller_TolB-like"/>
</dbReference>
<dbReference type="Proteomes" id="UP001321498">
    <property type="component" value="Chromosome"/>
</dbReference>
<evidence type="ECO:0000313" key="2">
    <source>
        <dbReference type="Proteomes" id="UP001321498"/>
    </source>
</evidence>
<evidence type="ECO:0000313" key="1">
    <source>
        <dbReference type="EMBL" id="BDZ46714.1"/>
    </source>
</evidence>
<sequence length="311" mass="33451">MAPYGTWISPITAADVAAGSHPVGGARYVGDEIWWIELRGAEGGRYGIFRWGAGPEPEAVLPAPWNARSRVHEYGGGAWTATAGGTLVFVEFSDQRLYRLDAGGEPQPLTPAGTEDRYGELGLHGDRVVAVRESAEGGATRRDIVLVPLDGSAAEAPDRIVSVVAGSDFVAFPRFSPDGARLAWVAWDHPRMPWDGTELRVGDLRDDRVPSWRALAGGPEESVLQPEWDGPDALYAITDRSGWWNLCRVGLDGGVTPLLPQERETGGPLWNLGRTWYSVQPGDASLSCRRSAPTASSCSSRTGPRACSTCR</sequence>
<dbReference type="EMBL" id="AP027731">
    <property type="protein sequence ID" value="BDZ46714.1"/>
    <property type="molecule type" value="Genomic_DNA"/>
</dbReference>
<organism evidence="1 2">
    <name type="scientific">Naasia aerilata</name>
    <dbReference type="NCBI Taxonomy" id="1162966"/>
    <lineage>
        <taxon>Bacteria</taxon>
        <taxon>Bacillati</taxon>
        <taxon>Actinomycetota</taxon>
        <taxon>Actinomycetes</taxon>
        <taxon>Micrococcales</taxon>
        <taxon>Microbacteriaceae</taxon>
        <taxon>Naasia</taxon>
    </lineage>
</organism>
<dbReference type="Gene3D" id="2.120.10.30">
    <property type="entry name" value="TolB, C-terminal domain"/>
    <property type="match status" value="1"/>
</dbReference>
<proteinExistence type="predicted"/>
<protein>
    <submittedName>
        <fullName evidence="1">Uncharacterized protein</fullName>
    </submittedName>
</protein>
<gene>
    <name evidence="1" type="ORF">GCM10025866_26230</name>
</gene>
<reference evidence="2" key="1">
    <citation type="journal article" date="2019" name="Int. J. Syst. Evol. Microbiol.">
        <title>The Global Catalogue of Microorganisms (GCM) 10K type strain sequencing project: providing services to taxonomists for standard genome sequencing and annotation.</title>
        <authorList>
            <consortium name="The Broad Institute Genomics Platform"/>
            <consortium name="The Broad Institute Genome Sequencing Center for Infectious Disease"/>
            <person name="Wu L."/>
            <person name="Ma J."/>
        </authorList>
    </citation>
    <scope>NUCLEOTIDE SEQUENCE [LARGE SCALE GENOMIC DNA]</scope>
    <source>
        <strain evidence="2">NBRC 108725</strain>
    </source>
</reference>
<dbReference type="SUPFAM" id="SSF82171">
    <property type="entry name" value="DPP6 N-terminal domain-like"/>
    <property type="match status" value="1"/>
</dbReference>
<dbReference type="PANTHER" id="PTHR43056">
    <property type="entry name" value="PEPTIDASE S9 PROLYL OLIGOPEPTIDASE"/>
    <property type="match status" value="1"/>
</dbReference>
<keyword evidence="2" id="KW-1185">Reference proteome</keyword>
<name>A0ABN6XNZ1_9MICO</name>
<dbReference type="InterPro" id="IPR050585">
    <property type="entry name" value="Xaa-Pro_dipeptidyl-ppase/CocE"/>
</dbReference>